<evidence type="ECO:0000256" key="1">
    <source>
        <dbReference type="SAM" id="Coils"/>
    </source>
</evidence>
<dbReference type="PANTHER" id="PTHR35046:SF9">
    <property type="entry name" value="RNA-DIRECTED DNA POLYMERASE"/>
    <property type="match status" value="1"/>
</dbReference>
<accession>A0A1Q3CZM0</accession>
<dbReference type="PANTHER" id="PTHR35046">
    <property type="entry name" value="ZINC KNUCKLE (CCHC-TYPE) FAMILY PROTEIN"/>
    <property type="match status" value="1"/>
</dbReference>
<proteinExistence type="predicted"/>
<dbReference type="OrthoDB" id="1721574at2759"/>
<dbReference type="EMBL" id="BDDD01003605">
    <property type="protein sequence ID" value="GAV85528.1"/>
    <property type="molecule type" value="Genomic_DNA"/>
</dbReference>
<comment type="caution">
    <text evidence="3">The sequence shown here is derived from an EMBL/GenBank/DDBJ whole genome shotgun (WGS) entry which is preliminary data.</text>
</comment>
<keyword evidence="4" id="KW-1185">Reference proteome</keyword>
<evidence type="ECO:0000259" key="2">
    <source>
        <dbReference type="Pfam" id="PF24626"/>
    </source>
</evidence>
<dbReference type="AlphaFoldDB" id="A0A1Q3CZM0"/>
<feature type="domain" description="Tf2-1-like SH3-like" evidence="2">
    <location>
        <begin position="33"/>
        <end position="93"/>
    </location>
</feature>
<protein>
    <recommendedName>
        <fullName evidence="2">Tf2-1-like SH3-like domain-containing protein</fullName>
    </recommendedName>
</protein>
<sequence>MHVQVHKRIVKQNEQHKRRVDKHRKRVVFKERDFVWIHLRRERFPAGKFEKLQPRANGPFKFLQRINDNAYKIELPGEYNVSGTFNVADLSPYYNDEADSRVNISQGGGDDVESESAVFDFSAT</sequence>
<keyword evidence="1" id="KW-0175">Coiled coil</keyword>
<dbReference type="InParanoid" id="A0A1Q3CZM0"/>
<reference evidence="4" key="1">
    <citation type="submission" date="2016-04" db="EMBL/GenBank/DDBJ databases">
        <title>Cephalotus genome sequencing.</title>
        <authorList>
            <person name="Fukushima K."/>
            <person name="Hasebe M."/>
            <person name="Fang X."/>
        </authorList>
    </citation>
    <scope>NUCLEOTIDE SEQUENCE [LARGE SCALE GENOMIC DNA]</scope>
    <source>
        <strain evidence="4">cv. St1</strain>
    </source>
</reference>
<feature type="coiled-coil region" evidence="1">
    <location>
        <begin position="6"/>
        <end position="33"/>
    </location>
</feature>
<evidence type="ECO:0000313" key="4">
    <source>
        <dbReference type="Proteomes" id="UP000187406"/>
    </source>
</evidence>
<organism evidence="3 4">
    <name type="scientific">Cephalotus follicularis</name>
    <name type="common">Albany pitcher plant</name>
    <dbReference type="NCBI Taxonomy" id="3775"/>
    <lineage>
        <taxon>Eukaryota</taxon>
        <taxon>Viridiplantae</taxon>
        <taxon>Streptophyta</taxon>
        <taxon>Embryophyta</taxon>
        <taxon>Tracheophyta</taxon>
        <taxon>Spermatophyta</taxon>
        <taxon>Magnoliopsida</taxon>
        <taxon>eudicotyledons</taxon>
        <taxon>Gunneridae</taxon>
        <taxon>Pentapetalae</taxon>
        <taxon>rosids</taxon>
        <taxon>fabids</taxon>
        <taxon>Oxalidales</taxon>
        <taxon>Cephalotaceae</taxon>
        <taxon>Cephalotus</taxon>
    </lineage>
</organism>
<gene>
    <name evidence="3" type="ORF">CFOL_v3_28964</name>
</gene>
<evidence type="ECO:0000313" key="3">
    <source>
        <dbReference type="EMBL" id="GAV85528.1"/>
    </source>
</evidence>
<dbReference type="InterPro" id="IPR056924">
    <property type="entry name" value="SH3_Tf2-1"/>
</dbReference>
<name>A0A1Q3CZM0_CEPFO</name>
<dbReference type="Proteomes" id="UP000187406">
    <property type="component" value="Unassembled WGS sequence"/>
</dbReference>
<dbReference type="Pfam" id="PF24626">
    <property type="entry name" value="SH3_Tf2-1"/>
    <property type="match status" value="1"/>
</dbReference>